<accession>A0A1W1UFI4</accession>
<dbReference type="GO" id="GO:0003676">
    <property type="term" value="F:nucleic acid binding"/>
    <property type="evidence" value="ECO:0007669"/>
    <property type="project" value="InterPro"/>
</dbReference>
<protein>
    <submittedName>
        <fullName evidence="1">Zn-binding Pro-Ala-Ala-Arg (PAAR) domain-containing protein, incolved in TypeVI secretion</fullName>
    </submittedName>
</protein>
<dbReference type="EMBL" id="FWWV01000002">
    <property type="protein sequence ID" value="SMB79554.1"/>
    <property type="molecule type" value="Genomic_DNA"/>
</dbReference>
<keyword evidence="2" id="KW-1185">Reference proteome</keyword>
<sequence length="386" mass="41865">MENKPKTGEEIAAEAIQRITTRINSFPRSKVHLVGKRENIAPFTRVGDTIKHKSLLGATTGAIVGGIISSSPYILAGFLGPFGAAARIGFMLFEASRSLNTKTSQTREPDWAEKAAEATRKFVDNCLSGEDGYITQGSNSIFINGKPAAFAGLNNSINCNNHSLKVIASGSETVFLHNQSAAREGDCTSCGAKIMTGSPNVFIGSGNAIVTDIEEEFSPREKALLVAIEMSSPPSISSMRKGLGKIQLGLNDIKAEAKNFIKSELSTEKLNLAKINDKKRMTLKNNSKRGKKREHEVKRELLKEGYNILGSQVSVKTEYSRRVIDHMVKKDDIISAIEVKSGNAKRSSLQILKDNSMAKTGAKVIGKNAPDNLKNKVITIETTVRN</sequence>
<dbReference type="Gene3D" id="3.40.1350.10">
    <property type="match status" value="1"/>
</dbReference>
<dbReference type="RefSeq" id="WP_084255751.1">
    <property type="nucleotide sequence ID" value="NZ_FWWV01000002.1"/>
</dbReference>
<dbReference type="Gene3D" id="2.60.200.60">
    <property type="match status" value="1"/>
</dbReference>
<dbReference type="Proteomes" id="UP000192408">
    <property type="component" value="Unassembled WGS sequence"/>
</dbReference>
<evidence type="ECO:0000313" key="1">
    <source>
        <dbReference type="EMBL" id="SMB79554.1"/>
    </source>
</evidence>
<dbReference type="InterPro" id="IPR011856">
    <property type="entry name" value="tRNA_endonuc-like_dom_sf"/>
</dbReference>
<dbReference type="InterPro" id="IPR008727">
    <property type="entry name" value="PAAR_motif"/>
</dbReference>
<dbReference type="STRING" id="1122938.SAMN05660772_00414"/>
<proteinExistence type="predicted"/>
<evidence type="ECO:0000313" key="2">
    <source>
        <dbReference type="Proteomes" id="UP000192408"/>
    </source>
</evidence>
<organism evidence="1 2">
    <name type="scientific">Pasteurella testudinis DSM 23072</name>
    <dbReference type="NCBI Taxonomy" id="1122938"/>
    <lineage>
        <taxon>Bacteria</taxon>
        <taxon>Pseudomonadati</taxon>
        <taxon>Pseudomonadota</taxon>
        <taxon>Gammaproteobacteria</taxon>
        <taxon>Pasteurellales</taxon>
        <taxon>Pasteurellaceae</taxon>
        <taxon>Pasteurella</taxon>
    </lineage>
</organism>
<dbReference type="SUPFAM" id="SSF52980">
    <property type="entry name" value="Restriction endonuclease-like"/>
    <property type="match status" value="1"/>
</dbReference>
<dbReference type="Pfam" id="PF05488">
    <property type="entry name" value="PAAR_motif"/>
    <property type="match status" value="1"/>
</dbReference>
<name>A0A1W1UFI4_9PAST</name>
<dbReference type="AlphaFoldDB" id="A0A1W1UFI4"/>
<dbReference type="InterPro" id="IPR011335">
    <property type="entry name" value="Restrct_endonuc-II-like"/>
</dbReference>
<gene>
    <name evidence="1" type="ORF">SAMN05660772_00414</name>
</gene>
<reference evidence="2" key="1">
    <citation type="submission" date="2017-04" db="EMBL/GenBank/DDBJ databases">
        <authorList>
            <person name="Varghese N."/>
            <person name="Submissions S."/>
        </authorList>
    </citation>
    <scope>NUCLEOTIDE SEQUENCE [LARGE SCALE GENOMIC DNA]</scope>
    <source>
        <strain evidence="2">DSM 23072</strain>
    </source>
</reference>
<dbReference type="CDD" id="cd14742">
    <property type="entry name" value="PAAR_RHS"/>
    <property type="match status" value="1"/>
</dbReference>